<dbReference type="Proteomes" id="UP001157938">
    <property type="component" value="Unassembled WGS sequence"/>
</dbReference>
<keyword evidence="3" id="KW-1185">Reference proteome</keyword>
<accession>A0AAV0TIQ7</accession>
<dbReference type="Proteomes" id="UP001159659">
    <property type="component" value="Unassembled WGS sequence"/>
</dbReference>
<evidence type="ECO:0000313" key="4">
    <source>
        <dbReference type="Proteomes" id="UP001159659"/>
    </source>
</evidence>
<dbReference type="EMBL" id="CAKLBC010000784">
    <property type="protein sequence ID" value="CAH0488295.1"/>
    <property type="molecule type" value="Genomic_DNA"/>
</dbReference>
<reference evidence="2" key="2">
    <citation type="submission" date="2022-12" db="EMBL/GenBank/DDBJ databases">
        <authorList>
            <person name="Webb A."/>
        </authorList>
    </citation>
    <scope>NUCLEOTIDE SEQUENCE</scope>
    <source>
        <strain evidence="2">Pf2</strain>
    </source>
</reference>
<sequence>MAVSNDTGTSAAMVLVIMILHTSPALRPIMVSQTDTNHKYYVVPALEIAQWAQTYEDDPSPEIAKIEKDDGRAKVSLDGLFRTQRVTSLIKSAEFWTQVAARM</sequence>
<reference evidence="1 3" key="1">
    <citation type="submission" date="2021-11" db="EMBL/GenBank/DDBJ databases">
        <authorList>
            <person name="Islam A."/>
            <person name="Islam S."/>
            <person name="Flora M.S."/>
            <person name="Rahman M."/>
            <person name="Ziaur R.M."/>
            <person name="Epstein J.H."/>
            <person name="Hassan M."/>
            <person name="Klassen M."/>
            <person name="Woodard K."/>
            <person name="Webb A."/>
            <person name="Webby R.J."/>
            <person name="El Zowalaty M.E."/>
        </authorList>
    </citation>
    <scope>NUCLEOTIDE SEQUENCE [LARGE SCALE GENOMIC DNA]</scope>
    <source>
        <strain evidence="1">Pf1</strain>
    </source>
</reference>
<gene>
    <name evidence="1" type="ORF">PFR001_LOCUS3785</name>
    <name evidence="2" type="ORF">PFR002_LOCUS4389</name>
</gene>
<comment type="caution">
    <text evidence="2">The sequence shown here is derived from an EMBL/GenBank/DDBJ whole genome shotgun (WGS) entry which is preliminary data.</text>
</comment>
<organism evidence="2 4">
    <name type="scientific">Peronospora farinosa</name>
    <dbReference type="NCBI Taxonomy" id="134698"/>
    <lineage>
        <taxon>Eukaryota</taxon>
        <taxon>Sar</taxon>
        <taxon>Stramenopiles</taxon>
        <taxon>Oomycota</taxon>
        <taxon>Peronosporomycetes</taxon>
        <taxon>Peronosporales</taxon>
        <taxon>Peronosporaceae</taxon>
        <taxon>Peronospora</taxon>
    </lineage>
</organism>
<protein>
    <submittedName>
        <fullName evidence="2">Uncharacterized protein</fullName>
    </submittedName>
</protein>
<name>A0AAV0TIQ7_9STRA</name>
<proteinExistence type="predicted"/>
<evidence type="ECO:0000313" key="1">
    <source>
        <dbReference type="EMBL" id="CAH0488295.1"/>
    </source>
</evidence>
<evidence type="ECO:0000313" key="2">
    <source>
        <dbReference type="EMBL" id="CAI5722218.1"/>
    </source>
</evidence>
<dbReference type="AlphaFoldDB" id="A0AAV0TIQ7"/>
<dbReference type="EMBL" id="CANTFK010000666">
    <property type="protein sequence ID" value="CAI5722218.1"/>
    <property type="molecule type" value="Genomic_DNA"/>
</dbReference>
<evidence type="ECO:0000313" key="3">
    <source>
        <dbReference type="Proteomes" id="UP001157938"/>
    </source>
</evidence>